<comment type="function">
    <text evidence="10">Catalyzes the stereospecific oxidation of squalene to (S)-2,3-epoxysqualene, and is considered to be a rate-limiting enzyme in steroid biosynthesis.</text>
</comment>
<evidence type="ECO:0000313" key="14">
    <source>
        <dbReference type="Proteomes" id="UP001165120"/>
    </source>
</evidence>
<keyword evidence="5 10" id="KW-0285">Flavoprotein</keyword>
<comment type="catalytic activity">
    <reaction evidence="10">
        <text>squalene + reduced [NADPH--hemoprotein reductase] + O2 = (S)-2,3-epoxysqualene + oxidized [NADPH--hemoprotein reductase] + H2O + H(+)</text>
        <dbReference type="Rhea" id="RHEA:25282"/>
        <dbReference type="Rhea" id="RHEA-COMP:11964"/>
        <dbReference type="Rhea" id="RHEA-COMP:11965"/>
        <dbReference type="ChEBI" id="CHEBI:15377"/>
        <dbReference type="ChEBI" id="CHEBI:15378"/>
        <dbReference type="ChEBI" id="CHEBI:15379"/>
        <dbReference type="ChEBI" id="CHEBI:15440"/>
        <dbReference type="ChEBI" id="CHEBI:15441"/>
        <dbReference type="ChEBI" id="CHEBI:57618"/>
        <dbReference type="ChEBI" id="CHEBI:58210"/>
        <dbReference type="EC" id="1.14.14.17"/>
    </reaction>
</comment>
<proteinExistence type="inferred from homology"/>
<evidence type="ECO:0000256" key="4">
    <source>
        <dbReference type="ARBA" id="ARBA00012312"/>
    </source>
</evidence>
<evidence type="ECO:0000256" key="10">
    <source>
        <dbReference type="RuleBase" id="RU367121"/>
    </source>
</evidence>
<evidence type="ECO:0000259" key="11">
    <source>
        <dbReference type="Pfam" id="PF02737"/>
    </source>
</evidence>
<dbReference type="GO" id="GO:0006696">
    <property type="term" value="P:ergosterol biosynthetic process"/>
    <property type="evidence" value="ECO:0007669"/>
    <property type="project" value="TreeGrafter"/>
</dbReference>
<dbReference type="PANTHER" id="PTHR10835">
    <property type="entry name" value="SQUALENE MONOOXYGENASE"/>
    <property type="match status" value="1"/>
</dbReference>
<comment type="subcellular location">
    <subcellularLocation>
        <location evidence="10">Endoplasmic reticulum membrane</location>
        <topology evidence="10">Multi-pass membrane protein</topology>
    </subcellularLocation>
    <subcellularLocation>
        <location evidence="2">Microsome membrane</location>
        <topology evidence="2">Multi-pass membrane protein</topology>
    </subcellularLocation>
</comment>
<evidence type="ECO:0000256" key="3">
    <source>
        <dbReference type="ARBA" id="ARBA00008802"/>
    </source>
</evidence>
<dbReference type="InterPro" id="IPR006176">
    <property type="entry name" value="3-OHacyl-CoA_DH_NAD-bd"/>
</dbReference>
<organism evidence="13 14">
    <name type="scientific">Candida boidinii</name>
    <name type="common">Yeast</name>
    <dbReference type="NCBI Taxonomy" id="5477"/>
    <lineage>
        <taxon>Eukaryota</taxon>
        <taxon>Fungi</taxon>
        <taxon>Dikarya</taxon>
        <taxon>Ascomycota</taxon>
        <taxon>Saccharomycotina</taxon>
        <taxon>Pichiomycetes</taxon>
        <taxon>Pichiales</taxon>
        <taxon>Pichiaceae</taxon>
        <taxon>Ogataea</taxon>
        <taxon>Ogataea/Candida clade</taxon>
    </lineage>
</organism>
<name>A0A9W6T5X0_CANBO</name>
<keyword evidence="6 10" id="KW-0274">FAD</keyword>
<comment type="similarity">
    <text evidence="3 10">Belongs to the squalene monooxygenase family.</text>
</comment>
<dbReference type="InterPro" id="IPR013698">
    <property type="entry name" value="Squalene_epoxidase"/>
</dbReference>
<dbReference type="EC" id="1.14.14.17" evidence="4 10"/>
<dbReference type="Proteomes" id="UP001165120">
    <property type="component" value="Unassembled WGS sequence"/>
</dbReference>
<evidence type="ECO:0000256" key="9">
    <source>
        <dbReference type="ARBA" id="ARBA00023136"/>
    </source>
</evidence>
<dbReference type="GO" id="GO:0005789">
    <property type="term" value="C:endoplasmic reticulum membrane"/>
    <property type="evidence" value="ECO:0007669"/>
    <property type="project" value="UniProtKB-SubCell"/>
</dbReference>
<keyword evidence="10" id="KW-0812">Transmembrane</keyword>
<evidence type="ECO:0000259" key="12">
    <source>
        <dbReference type="Pfam" id="PF08491"/>
    </source>
</evidence>
<dbReference type="InterPro" id="IPR036188">
    <property type="entry name" value="FAD/NAD-bd_sf"/>
</dbReference>
<keyword evidence="9 10" id="KW-0472">Membrane</keyword>
<dbReference type="Pfam" id="PF08491">
    <property type="entry name" value="SE"/>
    <property type="match status" value="1"/>
</dbReference>
<feature type="transmembrane region" description="Helical" evidence="10">
    <location>
        <begin position="446"/>
        <end position="462"/>
    </location>
</feature>
<evidence type="ECO:0000256" key="2">
    <source>
        <dbReference type="ARBA" id="ARBA00004154"/>
    </source>
</evidence>
<dbReference type="Pfam" id="PF02737">
    <property type="entry name" value="3HCDH_N"/>
    <property type="match status" value="1"/>
</dbReference>
<dbReference type="InterPro" id="IPR040125">
    <property type="entry name" value="Squalene_monox"/>
</dbReference>
<keyword evidence="10" id="KW-1133">Transmembrane helix</keyword>
<keyword evidence="7" id="KW-0492">Microsome</keyword>
<comment type="cofactor">
    <cofactor evidence="1 10">
        <name>FAD</name>
        <dbReference type="ChEBI" id="CHEBI:57692"/>
    </cofactor>
</comment>
<dbReference type="EMBL" id="BSXN01002262">
    <property type="protein sequence ID" value="GME76092.1"/>
    <property type="molecule type" value="Genomic_DNA"/>
</dbReference>
<dbReference type="SUPFAM" id="SSF51905">
    <property type="entry name" value="FAD/NAD(P)-binding domain"/>
    <property type="match status" value="1"/>
</dbReference>
<keyword evidence="14" id="KW-1185">Reference proteome</keyword>
<evidence type="ECO:0000256" key="5">
    <source>
        <dbReference type="ARBA" id="ARBA00022630"/>
    </source>
</evidence>
<feature type="domain" description="Squalene epoxidase" evidence="12">
    <location>
        <begin position="198"/>
        <end position="475"/>
    </location>
</feature>
<feature type="transmembrane region" description="Helical" evidence="10">
    <location>
        <begin position="474"/>
        <end position="493"/>
    </location>
</feature>
<dbReference type="GO" id="GO:0070403">
    <property type="term" value="F:NAD+ binding"/>
    <property type="evidence" value="ECO:0007669"/>
    <property type="project" value="InterPro"/>
</dbReference>
<evidence type="ECO:0000256" key="6">
    <source>
        <dbReference type="ARBA" id="ARBA00022827"/>
    </source>
</evidence>
<dbReference type="GO" id="GO:0050660">
    <property type="term" value="F:flavin adenine dinucleotide binding"/>
    <property type="evidence" value="ECO:0007669"/>
    <property type="project" value="UniProtKB-UniRule"/>
</dbReference>
<feature type="domain" description="3-hydroxyacyl-CoA dehydrogenase NAD binding" evidence="11">
    <location>
        <begin position="11"/>
        <end position="67"/>
    </location>
</feature>
<evidence type="ECO:0000256" key="8">
    <source>
        <dbReference type="ARBA" id="ARBA00023002"/>
    </source>
</evidence>
<keyword evidence="8 10" id="KW-0560">Oxidoreductase</keyword>
<dbReference type="Gene3D" id="3.50.50.60">
    <property type="entry name" value="FAD/NAD(P)-binding domain"/>
    <property type="match status" value="2"/>
</dbReference>
<dbReference type="PRINTS" id="PR00420">
    <property type="entry name" value="RNGMNOXGNASE"/>
</dbReference>
<sequence length="498" mass="54816">MAQSIKPEYDVIVIGAGVIGPCIATAMARQGRTVLIVEREWDEPNRIVGELMQPSGLKSLKQLGMIKAVNNIGAVETTGYNISYHGKSLTIPYPTKDILSKIDTTPVPDVIKSGDEDKMDASDKSLVAKKWEEDERVRGAAFHHGKFLTNLRTICLNEPNVAKLDANVTEILKEGAKAVGIQATLNNDEKTKKKFYSKLVVCCDGIYSKFRKELSSDHVPKIGSYFAGLDLIDAKLPAPNHGHVILGKHAPVLMYQISTHHTRILCAIRSEKLPSKSNVVAYLKNTISKSLPKETQPAFEKALKNNSTDVYRAMPNQFLTAILNDVPGLVVVGDALNMRHPLTGGGMTVGLNDAVLVTKLLSPEKVPDLADDIAILEQMIEFHTERKNLAAVVNVLSIALYSLFAADSKYLELLQQGCFAYFLRGGECVNGPVSLLSGLCPKFSTLFYHFFSVAFYSCYINFQNRGIAGFPVALFENICVFITAVCVFSPYMWNEMMT</sequence>
<dbReference type="AlphaFoldDB" id="A0A9W6T5X0"/>
<keyword evidence="10" id="KW-0256">Endoplasmic reticulum</keyword>
<accession>A0A9W6T5X0</accession>
<comment type="caution">
    <text evidence="13">The sequence shown here is derived from an EMBL/GenBank/DDBJ whole genome shotgun (WGS) entry which is preliminary data.</text>
</comment>
<gene>
    <name evidence="13" type="ORF">Cboi02_000504300</name>
</gene>
<dbReference type="GO" id="GO:0004506">
    <property type="term" value="F:squalene monooxygenase activity"/>
    <property type="evidence" value="ECO:0007669"/>
    <property type="project" value="UniProtKB-UniRule"/>
</dbReference>
<evidence type="ECO:0000256" key="7">
    <source>
        <dbReference type="ARBA" id="ARBA00022848"/>
    </source>
</evidence>
<reference evidence="13" key="1">
    <citation type="submission" date="2023-04" db="EMBL/GenBank/DDBJ databases">
        <title>Candida boidinii NBRC 10035.</title>
        <authorList>
            <person name="Ichikawa N."/>
            <person name="Sato H."/>
            <person name="Tonouchi N."/>
        </authorList>
    </citation>
    <scope>NUCLEOTIDE SEQUENCE</scope>
    <source>
        <strain evidence="13">NBRC 10035</strain>
    </source>
</reference>
<protein>
    <recommendedName>
        <fullName evidence="4 10">Squalene monooxygenase</fullName>
        <ecNumber evidence="4 10">1.14.14.17</ecNumber>
    </recommendedName>
</protein>
<evidence type="ECO:0000313" key="13">
    <source>
        <dbReference type="EMBL" id="GME76092.1"/>
    </source>
</evidence>
<dbReference type="GO" id="GO:0006631">
    <property type="term" value="P:fatty acid metabolic process"/>
    <property type="evidence" value="ECO:0007669"/>
    <property type="project" value="InterPro"/>
</dbReference>
<dbReference type="PANTHER" id="PTHR10835:SF0">
    <property type="entry name" value="SQUALENE MONOOXYGENASE"/>
    <property type="match status" value="1"/>
</dbReference>
<evidence type="ECO:0000256" key="1">
    <source>
        <dbReference type="ARBA" id="ARBA00001974"/>
    </source>
</evidence>